<evidence type="ECO:0000313" key="2">
    <source>
        <dbReference type="EMBL" id="OMP04375.1"/>
    </source>
</evidence>
<comment type="caution">
    <text evidence="2">The sequence shown here is derived from an EMBL/GenBank/DDBJ whole genome shotgun (WGS) entry which is preliminary data.</text>
</comment>
<keyword evidence="1" id="KW-0472">Membrane</keyword>
<name>A0A1R3KBC6_9ROSI</name>
<keyword evidence="1" id="KW-1133">Transmembrane helix</keyword>
<evidence type="ECO:0000256" key="1">
    <source>
        <dbReference type="SAM" id="Phobius"/>
    </source>
</evidence>
<dbReference type="Proteomes" id="UP000187203">
    <property type="component" value="Unassembled WGS sequence"/>
</dbReference>
<reference evidence="3" key="1">
    <citation type="submission" date="2013-09" db="EMBL/GenBank/DDBJ databases">
        <title>Corchorus olitorius genome sequencing.</title>
        <authorList>
            <person name="Alam M."/>
            <person name="Haque M.S."/>
            <person name="Islam M.S."/>
            <person name="Emdad E.M."/>
            <person name="Islam M.M."/>
            <person name="Ahmed B."/>
            <person name="Halim A."/>
            <person name="Hossen Q.M.M."/>
            <person name="Hossain M.Z."/>
            <person name="Ahmed R."/>
            <person name="Khan M.M."/>
            <person name="Islam R."/>
            <person name="Rashid M.M."/>
            <person name="Khan S.A."/>
            <person name="Rahman M.S."/>
            <person name="Alam M."/>
            <person name="Yahiya A.S."/>
            <person name="Khan M.S."/>
            <person name="Azam M.S."/>
            <person name="Haque T."/>
            <person name="Lashkar M.Z.H."/>
            <person name="Akhand A.I."/>
            <person name="Morshed G."/>
            <person name="Roy S."/>
            <person name="Uddin K.S."/>
            <person name="Rabeya T."/>
            <person name="Hossain A.S."/>
            <person name="Chowdhury A."/>
            <person name="Snigdha A.R."/>
            <person name="Mortoza M.S."/>
            <person name="Matin S.A."/>
            <person name="Hoque S.M.E."/>
            <person name="Islam M.K."/>
            <person name="Roy D.K."/>
            <person name="Haider R."/>
            <person name="Moosa M.M."/>
            <person name="Elias S.M."/>
            <person name="Hasan A.M."/>
            <person name="Jahan S."/>
            <person name="Shafiuddin M."/>
            <person name="Mahmood N."/>
            <person name="Shommy N.S."/>
        </authorList>
    </citation>
    <scope>NUCLEOTIDE SEQUENCE [LARGE SCALE GENOMIC DNA]</scope>
    <source>
        <strain evidence="3">cv. O-4</strain>
    </source>
</reference>
<accession>A0A1R3KBC6</accession>
<evidence type="ECO:0000313" key="3">
    <source>
        <dbReference type="Proteomes" id="UP000187203"/>
    </source>
</evidence>
<keyword evidence="3" id="KW-1185">Reference proteome</keyword>
<dbReference type="AlphaFoldDB" id="A0A1R3KBC6"/>
<keyword evidence="1" id="KW-0812">Transmembrane</keyword>
<dbReference type="EMBL" id="AWUE01014262">
    <property type="protein sequence ID" value="OMP04375.1"/>
    <property type="molecule type" value="Genomic_DNA"/>
</dbReference>
<gene>
    <name evidence="2" type="ORF">COLO4_09684</name>
</gene>
<sequence>MGCLHCHSSFLPLHSQLKPKQKLVAKQQLWLFCKAPRLVLQQQNVHSIVSLRTNAISHNSLFVGANIPPSQSGDITVFLQTSALLLVVYFLANFVAPYFISKYFGFDKVGEDQKNNEK</sequence>
<organism evidence="2 3">
    <name type="scientific">Corchorus olitorius</name>
    <dbReference type="NCBI Taxonomy" id="93759"/>
    <lineage>
        <taxon>Eukaryota</taxon>
        <taxon>Viridiplantae</taxon>
        <taxon>Streptophyta</taxon>
        <taxon>Embryophyta</taxon>
        <taxon>Tracheophyta</taxon>
        <taxon>Spermatophyta</taxon>
        <taxon>Magnoliopsida</taxon>
        <taxon>eudicotyledons</taxon>
        <taxon>Gunneridae</taxon>
        <taxon>Pentapetalae</taxon>
        <taxon>rosids</taxon>
        <taxon>malvids</taxon>
        <taxon>Malvales</taxon>
        <taxon>Malvaceae</taxon>
        <taxon>Grewioideae</taxon>
        <taxon>Apeibeae</taxon>
        <taxon>Corchorus</taxon>
    </lineage>
</organism>
<dbReference type="PANTHER" id="PTHR37196">
    <property type="entry name" value="TRANSMEMBRANE PROTEIN"/>
    <property type="match status" value="1"/>
</dbReference>
<proteinExistence type="predicted"/>
<protein>
    <submittedName>
        <fullName evidence="2">Uncharacterized protein</fullName>
    </submittedName>
</protein>
<feature type="transmembrane region" description="Helical" evidence="1">
    <location>
        <begin position="77"/>
        <end position="100"/>
    </location>
</feature>
<dbReference type="STRING" id="93759.A0A1R3KBC6"/>
<dbReference type="PANTHER" id="PTHR37196:SF2">
    <property type="entry name" value="TRANSMEMBRANE PROTEIN"/>
    <property type="match status" value="1"/>
</dbReference>
<dbReference type="OrthoDB" id="1932652at2759"/>